<dbReference type="OMA" id="SHYITAN"/>
<dbReference type="PANTHER" id="PTHR47232">
    <property type="entry name" value="TRANSDUCIN FAMILY PROTEIN / WD-40 REPEAT FAMILY PROTEIN"/>
    <property type="match status" value="1"/>
</dbReference>
<name>A0A388KG62_CHABU</name>
<dbReference type="SUPFAM" id="SSF50978">
    <property type="entry name" value="WD40 repeat-like"/>
    <property type="match status" value="1"/>
</dbReference>
<protein>
    <submittedName>
        <fullName evidence="1">Uncharacterized protein</fullName>
    </submittedName>
</protein>
<accession>A0A388KG62</accession>
<proteinExistence type="predicted"/>
<evidence type="ECO:0000313" key="1">
    <source>
        <dbReference type="EMBL" id="GBG69054.1"/>
    </source>
</evidence>
<dbReference type="AlphaFoldDB" id="A0A388KG62"/>
<comment type="caution">
    <text evidence="1">The sequence shown here is derived from an EMBL/GenBank/DDBJ whole genome shotgun (WGS) entry which is preliminary data.</text>
</comment>
<dbReference type="Gramene" id="GBG69054">
    <property type="protein sequence ID" value="GBG69054"/>
    <property type="gene ID" value="CBR_g3752"/>
</dbReference>
<dbReference type="OrthoDB" id="1897642at2759"/>
<dbReference type="Proteomes" id="UP000265515">
    <property type="component" value="Unassembled WGS sequence"/>
</dbReference>
<reference evidence="1 2" key="1">
    <citation type="journal article" date="2018" name="Cell">
        <title>The Chara Genome: Secondary Complexity and Implications for Plant Terrestrialization.</title>
        <authorList>
            <person name="Nishiyama T."/>
            <person name="Sakayama H."/>
            <person name="Vries J.D."/>
            <person name="Buschmann H."/>
            <person name="Saint-Marcoux D."/>
            <person name="Ullrich K.K."/>
            <person name="Haas F.B."/>
            <person name="Vanderstraeten L."/>
            <person name="Becker D."/>
            <person name="Lang D."/>
            <person name="Vosolsobe S."/>
            <person name="Rombauts S."/>
            <person name="Wilhelmsson P.K.I."/>
            <person name="Janitza P."/>
            <person name="Kern R."/>
            <person name="Heyl A."/>
            <person name="Rumpler F."/>
            <person name="Villalobos L.I.A.C."/>
            <person name="Clay J.M."/>
            <person name="Skokan R."/>
            <person name="Toyoda A."/>
            <person name="Suzuki Y."/>
            <person name="Kagoshima H."/>
            <person name="Schijlen E."/>
            <person name="Tajeshwar N."/>
            <person name="Catarino B."/>
            <person name="Hetherington A.J."/>
            <person name="Saltykova A."/>
            <person name="Bonnot C."/>
            <person name="Breuninger H."/>
            <person name="Symeonidi A."/>
            <person name="Radhakrishnan G.V."/>
            <person name="Van Nieuwerburgh F."/>
            <person name="Deforce D."/>
            <person name="Chang C."/>
            <person name="Karol K.G."/>
            <person name="Hedrich R."/>
            <person name="Ulvskov P."/>
            <person name="Glockner G."/>
            <person name="Delwiche C.F."/>
            <person name="Petrasek J."/>
            <person name="Van de Peer Y."/>
            <person name="Friml J."/>
            <person name="Beilby M."/>
            <person name="Dolan L."/>
            <person name="Kohara Y."/>
            <person name="Sugano S."/>
            <person name="Fujiyama A."/>
            <person name="Delaux P.-M."/>
            <person name="Quint M."/>
            <person name="TheiBen G."/>
            <person name="Hagemann M."/>
            <person name="Harholt J."/>
            <person name="Dunand C."/>
            <person name="Zachgo S."/>
            <person name="Langdale J."/>
            <person name="Maumus F."/>
            <person name="Straeten D.V.D."/>
            <person name="Gould S.B."/>
            <person name="Rensing S.A."/>
        </authorList>
    </citation>
    <scope>NUCLEOTIDE SEQUENCE [LARGE SCALE GENOMIC DNA]</scope>
    <source>
        <strain evidence="1 2">S276</strain>
    </source>
</reference>
<dbReference type="InterPro" id="IPR036322">
    <property type="entry name" value="WD40_repeat_dom_sf"/>
</dbReference>
<organism evidence="1 2">
    <name type="scientific">Chara braunii</name>
    <name type="common">Braun's stonewort</name>
    <dbReference type="NCBI Taxonomy" id="69332"/>
    <lineage>
        <taxon>Eukaryota</taxon>
        <taxon>Viridiplantae</taxon>
        <taxon>Streptophyta</taxon>
        <taxon>Charophyceae</taxon>
        <taxon>Charales</taxon>
        <taxon>Characeae</taxon>
        <taxon>Chara</taxon>
    </lineage>
</organism>
<sequence length="327" mass="37335">MRSRRHSVDFRSRFESNAPLIYSHYERQSALDGNINFWQVGKQGKEITGKGYLPAMSEKQHWPEDISWHPTGRRIVAVYSADQNDTQVAVIKNSVDKKPKITFLPNKPHDRGLLNSVVFLAWDDYSHFITGGSDHGVAMWSATEDSKELKVKMIHRDVHSSAVSGVDGLRHRAIILSGGMDKRICGFDPKRDRAIYLKILDNKIVSVMLNPQDDNLFLVQLGTKERQLRLFDFRSDRRELHSFGWQQSSDTLSALIRPSWSPNGLYIATGSSDPKLHVFDIRYTGRSPAQTISVHTKRVLRVEWHPTWPLLTSISSDLCIGMHSFQN</sequence>
<keyword evidence="2" id="KW-1185">Reference proteome</keyword>
<dbReference type="Gene3D" id="2.130.10.10">
    <property type="entry name" value="YVTN repeat-like/Quinoprotein amine dehydrogenase"/>
    <property type="match status" value="2"/>
</dbReference>
<gene>
    <name evidence="1" type="ORF">CBR_g3752</name>
</gene>
<dbReference type="InterPro" id="IPR001680">
    <property type="entry name" value="WD40_rpt"/>
</dbReference>
<evidence type="ECO:0000313" key="2">
    <source>
        <dbReference type="Proteomes" id="UP000265515"/>
    </source>
</evidence>
<dbReference type="PANTHER" id="PTHR47232:SF1">
    <property type="entry name" value="TRANSDUCIN FAMILY PROTEIN _ WD-40 REPEAT FAMILY PROTEIN"/>
    <property type="match status" value="1"/>
</dbReference>
<dbReference type="InterPro" id="IPR015943">
    <property type="entry name" value="WD40/YVTN_repeat-like_dom_sf"/>
</dbReference>
<dbReference type="EMBL" id="BFEA01000109">
    <property type="protein sequence ID" value="GBG69054.1"/>
    <property type="molecule type" value="Genomic_DNA"/>
</dbReference>
<dbReference type="Pfam" id="PF00400">
    <property type="entry name" value="WD40"/>
    <property type="match status" value="1"/>
</dbReference>
<dbReference type="SMART" id="SM00320">
    <property type="entry name" value="WD40"/>
    <property type="match status" value="4"/>
</dbReference>
<dbReference type="STRING" id="69332.A0A388KG62"/>